<feature type="chain" id="PRO_5043776529" description="Transmembrane protein" evidence="2">
    <location>
        <begin position="23"/>
        <end position="196"/>
    </location>
</feature>
<gene>
    <name evidence="3" type="ORF">QBC42DRAFT_343947</name>
</gene>
<dbReference type="PROSITE" id="PS51257">
    <property type="entry name" value="PROKAR_LIPOPROTEIN"/>
    <property type="match status" value="1"/>
</dbReference>
<feature type="transmembrane region" description="Helical" evidence="1">
    <location>
        <begin position="139"/>
        <end position="163"/>
    </location>
</feature>
<organism evidence="3 4">
    <name type="scientific">Cladorrhinum samala</name>
    <dbReference type="NCBI Taxonomy" id="585594"/>
    <lineage>
        <taxon>Eukaryota</taxon>
        <taxon>Fungi</taxon>
        <taxon>Dikarya</taxon>
        <taxon>Ascomycota</taxon>
        <taxon>Pezizomycotina</taxon>
        <taxon>Sordariomycetes</taxon>
        <taxon>Sordariomycetidae</taxon>
        <taxon>Sordariales</taxon>
        <taxon>Podosporaceae</taxon>
        <taxon>Cladorrhinum</taxon>
    </lineage>
</organism>
<reference evidence="3" key="1">
    <citation type="journal article" date="2023" name="Mol. Phylogenet. Evol.">
        <title>Genome-scale phylogeny and comparative genomics of the fungal order Sordariales.</title>
        <authorList>
            <person name="Hensen N."/>
            <person name="Bonometti L."/>
            <person name="Westerberg I."/>
            <person name="Brannstrom I.O."/>
            <person name="Guillou S."/>
            <person name="Cros-Aarteil S."/>
            <person name="Calhoun S."/>
            <person name="Haridas S."/>
            <person name="Kuo A."/>
            <person name="Mondo S."/>
            <person name="Pangilinan J."/>
            <person name="Riley R."/>
            <person name="LaButti K."/>
            <person name="Andreopoulos B."/>
            <person name="Lipzen A."/>
            <person name="Chen C."/>
            <person name="Yan M."/>
            <person name="Daum C."/>
            <person name="Ng V."/>
            <person name="Clum A."/>
            <person name="Steindorff A."/>
            <person name="Ohm R.A."/>
            <person name="Martin F."/>
            <person name="Silar P."/>
            <person name="Natvig D.O."/>
            <person name="Lalanne C."/>
            <person name="Gautier V."/>
            <person name="Ament-Velasquez S.L."/>
            <person name="Kruys A."/>
            <person name="Hutchinson M.I."/>
            <person name="Powell A.J."/>
            <person name="Barry K."/>
            <person name="Miller A.N."/>
            <person name="Grigoriev I.V."/>
            <person name="Debuchy R."/>
            <person name="Gladieux P."/>
            <person name="Hiltunen Thoren M."/>
            <person name="Johannesson H."/>
        </authorList>
    </citation>
    <scope>NUCLEOTIDE SEQUENCE</scope>
    <source>
        <strain evidence="3">PSN324</strain>
    </source>
</reference>
<dbReference type="Proteomes" id="UP001321749">
    <property type="component" value="Unassembled WGS sequence"/>
</dbReference>
<keyword evidence="1" id="KW-0812">Transmembrane</keyword>
<protein>
    <recommendedName>
        <fullName evidence="5">Transmembrane protein</fullName>
    </recommendedName>
</protein>
<feature type="transmembrane region" description="Helical" evidence="1">
    <location>
        <begin position="112"/>
        <end position="133"/>
    </location>
</feature>
<evidence type="ECO:0000256" key="2">
    <source>
        <dbReference type="SAM" id="SignalP"/>
    </source>
</evidence>
<accession>A0AAV9HZ08</accession>
<sequence length="196" mass="20107">MLFFKAVASFAAMAACIMPVLSAPVAEANTDVSSVIVKRGALNDPAQTCYHEVQKKCDDIDGKINAVVEIDAKLGAILVVDLEVILGLLLGLGDTLKVVIGGGGLNPDDIKACVATVILIVKLCGAILIRIAAKLAATVSVSIFAAVVLKLHACIVVIINLLIGVCPLYGLLALVVDLTACLTAFVGVCTSIGINV</sequence>
<dbReference type="AlphaFoldDB" id="A0AAV9HZ08"/>
<feature type="transmembrane region" description="Helical" evidence="1">
    <location>
        <begin position="170"/>
        <end position="194"/>
    </location>
</feature>
<feature type="signal peptide" evidence="2">
    <location>
        <begin position="1"/>
        <end position="22"/>
    </location>
</feature>
<dbReference type="EMBL" id="MU864940">
    <property type="protein sequence ID" value="KAK4465320.1"/>
    <property type="molecule type" value="Genomic_DNA"/>
</dbReference>
<name>A0AAV9HZ08_9PEZI</name>
<proteinExistence type="predicted"/>
<evidence type="ECO:0000313" key="4">
    <source>
        <dbReference type="Proteomes" id="UP001321749"/>
    </source>
</evidence>
<keyword evidence="1" id="KW-0472">Membrane</keyword>
<keyword evidence="2" id="KW-0732">Signal</keyword>
<evidence type="ECO:0000256" key="1">
    <source>
        <dbReference type="SAM" id="Phobius"/>
    </source>
</evidence>
<comment type="caution">
    <text evidence="3">The sequence shown here is derived from an EMBL/GenBank/DDBJ whole genome shotgun (WGS) entry which is preliminary data.</text>
</comment>
<keyword evidence="4" id="KW-1185">Reference proteome</keyword>
<reference evidence="3" key="2">
    <citation type="submission" date="2023-06" db="EMBL/GenBank/DDBJ databases">
        <authorList>
            <consortium name="Lawrence Berkeley National Laboratory"/>
            <person name="Mondo S.J."/>
            <person name="Hensen N."/>
            <person name="Bonometti L."/>
            <person name="Westerberg I."/>
            <person name="Brannstrom I.O."/>
            <person name="Guillou S."/>
            <person name="Cros-Aarteil S."/>
            <person name="Calhoun S."/>
            <person name="Haridas S."/>
            <person name="Kuo A."/>
            <person name="Pangilinan J."/>
            <person name="Riley R."/>
            <person name="Labutti K."/>
            <person name="Andreopoulos B."/>
            <person name="Lipzen A."/>
            <person name="Chen C."/>
            <person name="Yanf M."/>
            <person name="Daum C."/>
            <person name="Ng V."/>
            <person name="Clum A."/>
            <person name="Steindorff A."/>
            <person name="Ohm R."/>
            <person name="Martin F."/>
            <person name="Silar P."/>
            <person name="Natvig D."/>
            <person name="Lalanne C."/>
            <person name="Gautier V."/>
            <person name="Ament-Velasquez S.L."/>
            <person name="Kruys A."/>
            <person name="Hutchinson M.I."/>
            <person name="Powell A.J."/>
            <person name="Barry K."/>
            <person name="Miller A.N."/>
            <person name="Grigoriev I.V."/>
            <person name="Debuchy R."/>
            <person name="Gladieux P."/>
            <person name="Thoren M.H."/>
            <person name="Johannesson H."/>
        </authorList>
    </citation>
    <scope>NUCLEOTIDE SEQUENCE</scope>
    <source>
        <strain evidence="3">PSN324</strain>
    </source>
</reference>
<evidence type="ECO:0000313" key="3">
    <source>
        <dbReference type="EMBL" id="KAK4465320.1"/>
    </source>
</evidence>
<keyword evidence="1" id="KW-1133">Transmembrane helix</keyword>
<evidence type="ECO:0008006" key="5">
    <source>
        <dbReference type="Google" id="ProtNLM"/>
    </source>
</evidence>